<keyword evidence="1 6" id="KW-0645">Protease</keyword>
<evidence type="ECO:0000313" key="7">
    <source>
        <dbReference type="Proteomes" id="UP000199259"/>
    </source>
</evidence>
<feature type="domain" description="Peptidase M1 alanyl aminopeptidase Ig-like fold" evidence="3">
    <location>
        <begin position="512"/>
        <end position="596"/>
    </location>
</feature>
<dbReference type="Gene3D" id="2.60.40.1730">
    <property type="entry name" value="tricorn interacting facor f3 domain"/>
    <property type="match status" value="1"/>
</dbReference>
<name>A0A7Z7AYL4_9EURY</name>
<dbReference type="InterPro" id="IPR035414">
    <property type="entry name" value="Peptidase_M1_pepN_Ig-like"/>
</dbReference>
<keyword evidence="7" id="KW-1185">Reference proteome</keyword>
<gene>
    <name evidence="6" type="ORF">SAMN04488589_2533</name>
</gene>
<accession>A0A7Z7AYL4</accession>
<dbReference type="GO" id="GO:0008237">
    <property type="term" value="F:metallopeptidase activity"/>
    <property type="evidence" value="ECO:0007669"/>
    <property type="project" value="InterPro"/>
</dbReference>
<dbReference type="GO" id="GO:0004177">
    <property type="term" value="F:aminopeptidase activity"/>
    <property type="evidence" value="ECO:0007669"/>
    <property type="project" value="UniProtKB-KW"/>
</dbReference>
<dbReference type="GO" id="GO:0008270">
    <property type="term" value="F:zinc ion binding"/>
    <property type="evidence" value="ECO:0007669"/>
    <property type="project" value="InterPro"/>
</dbReference>
<reference evidence="6 7" key="1">
    <citation type="submission" date="2016-10" db="EMBL/GenBank/DDBJ databases">
        <authorList>
            <person name="Varghese N."/>
            <person name="Submissions S."/>
        </authorList>
    </citation>
    <scope>NUCLEOTIDE SEQUENCE [LARGE SCALE GENOMIC DNA]</scope>
    <source>
        <strain evidence="6 7">PL 12/M</strain>
    </source>
</reference>
<proteinExistence type="predicted"/>
<dbReference type="Pfam" id="PF17432">
    <property type="entry name" value="DUF3458_C"/>
    <property type="match status" value="1"/>
</dbReference>
<feature type="domain" description="Peptidase M1 membrane alanine aminopeptidase" evidence="2">
    <location>
        <begin position="306"/>
        <end position="505"/>
    </location>
</feature>
<dbReference type="AlphaFoldDB" id="A0A7Z7AYL4"/>
<dbReference type="Gene3D" id="1.25.50.10">
    <property type="entry name" value="Peptidase M1, alanyl aminopeptidase, C-terminal domain"/>
    <property type="match status" value="1"/>
</dbReference>
<keyword evidence="1 6" id="KW-0378">Hydrolase</keyword>
<evidence type="ECO:0000259" key="4">
    <source>
        <dbReference type="Pfam" id="PF17432"/>
    </source>
</evidence>
<dbReference type="InterPro" id="IPR038438">
    <property type="entry name" value="PepN_Ig-like_sf"/>
</dbReference>
<dbReference type="SUPFAM" id="SSF55486">
    <property type="entry name" value="Metalloproteases ('zincins'), catalytic domain"/>
    <property type="match status" value="1"/>
</dbReference>
<dbReference type="InterPro" id="IPR045357">
    <property type="entry name" value="Aminopeptidase_N-like_N"/>
</dbReference>
<dbReference type="InterPro" id="IPR024601">
    <property type="entry name" value="Peptidase_M1_pepN_C"/>
</dbReference>
<protein>
    <submittedName>
        <fullName evidence="6">Aminopeptidase N</fullName>
    </submittedName>
</protein>
<comment type="caution">
    <text evidence="6">The sequence shown here is derived from an EMBL/GenBank/DDBJ whole genome shotgun (WGS) entry which is preliminary data.</text>
</comment>
<dbReference type="Pfam" id="PF17900">
    <property type="entry name" value="Peptidase_M1_N"/>
    <property type="match status" value="1"/>
</dbReference>
<dbReference type="SUPFAM" id="SSF63737">
    <property type="entry name" value="Leukotriene A4 hydrolase N-terminal domain"/>
    <property type="match status" value="1"/>
</dbReference>
<dbReference type="Pfam" id="PF01433">
    <property type="entry name" value="Peptidase_M1"/>
    <property type="match status" value="1"/>
</dbReference>
<dbReference type="InterPro" id="IPR042097">
    <property type="entry name" value="Aminopeptidase_N-like_N_sf"/>
</dbReference>
<evidence type="ECO:0000259" key="2">
    <source>
        <dbReference type="Pfam" id="PF01433"/>
    </source>
</evidence>
<dbReference type="InterPro" id="IPR014782">
    <property type="entry name" value="Peptidase_M1_dom"/>
</dbReference>
<dbReference type="Proteomes" id="UP000199259">
    <property type="component" value="Unassembled WGS sequence"/>
</dbReference>
<feature type="domain" description="Peptidase M1 alanyl aminopeptidase C-terminal" evidence="4">
    <location>
        <begin position="602"/>
        <end position="892"/>
    </location>
</feature>
<keyword evidence="1 6" id="KW-0031">Aminopeptidase</keyword>
<dbReference type="EMBL" id="FNCA01000010">
    <property type="protein sequence ID" value="SDG25736.1"/>
    <property type="molecule type" value="Genomic_DNA"/>
</dbReference>
<dbReference type="PANTHER" id="PTHR46322:SF1">
    <property type="entry name" value="PUROMYCIN-SENSITIVE AMINOPEPTIDASE"/>
    <property type="match status" value="1"/>
</dbReference>
<evidence type="ECO:0000259" key="3">
    <source>
        <dbReference type="Pfam" id="PF11940"/>
    </source>
</evidence>
<sequence length="942" mass="107988">MKRIYKYYPEDFGELSVKVIHMDLVFDVFDEHTKVTSDLKLQTLGKPIDELELNCKKLEILSVSCNEREIDHEYKIKEDILLIKFKKTVPENTEIVISTETICRPTDNILEGLYYDETPAGAPPQQITQCQQWGFQRIVPCIDDMTAKCTYTTTIIADERYTNLITNGDIIIERHSVGNGRDKIVYDNSVTPMATYLFFLGVGTYDTFKKEFEYPDGDTFDLELLVPPNSDPVIAGKSLDALYDSIMWIHLFTGPEQYDQVEKRKEIMDMVKQRDLLKNEGEAAGEKLKKIREELKKAIASIKPGYKYTGTVYREIGMQNSNFGGMENVGNTTISTNRIMPFPAMTDNAFEYLMRVKVHEFYHNLNGSEVTGWSPFEIWLNEAVTVHIERMYHAYHFGEEYSRLGEVLTLLAPGSGTFALDRGAASMPIIPDGFNDPDDLISSVTYVKAPEFVNMIQTMMGKETFVKALDAYHSRYKHSNATSWQWIDVMKEVSGIDFKDMADIWLKQTQFPVLHVDSSYSEEERKCTLSFKQEVPEGASFWELPICAALVDENGNDLAEVMERMTAEEQEIIINNVDKPAFLSLNRNYSFFGKLVHDATIDELILQAKTDSDLINRFLAFYRIVDSEKMKLIKDGSDLPSEEFTDLFHELIMDLDLMERTGAQFLTIFESVEDEKFSHSYQLLYEVKQKLLKAIASKHEDSLMSLYEACNAKIVDSLDYLEQQVHEIKCRQLKNKCLSILSTLDTPVIHEIIRKQFETAQNATDKLVAFGLYLDSSASDKIGLMQNYQKEAEKNPVSWEAYLRVIGSSSGDDVTDLVRQVEKSETFRIEQANDQRALFASFSFNRKRSLQTEKGRELLTEIIPKLATVNEYNTVNTLNVLANIDRMEEEYHVPLVEMMLGFLNKLDPENNPSVYNRIRKILLNTPNAVAKYEELNGKVDLS</sequence>
<dbReference type="InterPro" id="IPR037144">
    <property type="entry name" value="Peptidase_M1_pepN_C_sf"/>
</dbReference>
<dbReference type="InterPro" id="IPR012779">
    <property type="entry name" value="Peptidase_M1_pepN"/>
</dbReference>
<evidence type="ECO:0000313" key="6">
    <source>
        <dbReference type="EMBL" id="SDG25736.1"/>
    </source>
</evidence>
<dbReference type="RefSeq" id="WP_091710809.1">
    <property type="nucleotide sequence ID" value="NZ_FNCA01000010.1"/>
</dbReference>
<feature type="domain" description="Aminopeptidase N-like N-terminal" evidence="5">
    <location>
        <begin position="27"/>
        <end position="197"/>
    </location>
</feature>
<evidence type="ECO:0000259" key="5">
    <source>
        <dbReference type="Pfam" id="PF17900"/>
    </source>
</evidence>
<dbReference type="Gene3D" id="1.10.390.10">
    <property type="entry name" value="Neutral Protease Domain 2"/>
    <property type="match status" value="1"/>
</dbReference>
<dbReference type="PANTHER" id="PTHR46322">
    <property type="entry name" value="PUROMYCIN-SENSITIVE AMINOPEPTIDASE"/>
    <property type="match status" value="1"/>
</dbReference>
<dbReference type="OrthoDB" id="139771at2157"/>
<dbReference type="Pfam" id="PF11940">
    <property type="entry name" value="DUF3458"/>
    <property type="match status" value="1"/>
</dbReference>
<dbReference type="Gene3D" id="2.60.40.1840">
    <property type="match status" value="1"/>
</dbReference>
<evidence type="ECO:0000256" key="1">
    <source>
        <dbReference type="ARBA" id="ARBA00022438"/>
    </source>
</evidence>
<dbReference type="InterPro" id="IPR027268">
    <property type="entry name" value="Peptidase_M4/M1_CTD_sf"/>
</dbReference>
<organism evidence="6 7">
    <name type="scientific">Methanolobus vulcani</name>
    <dbReference type="NCBI Taxonomy" id="38026"/>
    <lineage>
        <taxon>Archaea</taxon>
        <taxon>Methanobacteriati</taxon>
        <taxon>Methanobacteriota</taxon>
        <taxon>Stenosarchaea group</taxon>
        <taxon>Methanomicrobia</taxon>
        <taxon>Methanosarcinales</taxon>
        <taxon>Methanosarcinaceae</taxon>
        <taxon>Methanolobus</taxon>
    </lineage>
</organism>